<protein>
    <recommendedName>
        <fullName evidence="1">EF-hand domain-containing protein</fullName>
    </recommendedName>
</protein>
<reference evidence="2 3" key="1">
    <citation type="submission" date="2019-09" db="EMBL/GenBank/DDBJ databases">
        <authorList>
            <person name="Chandra G."/>
            <person name="Truman W A."/>
        </authorList>
    </citation>
    <scope>NUCLEOTIDE SEQUENCE [LARGE SCALE GENOMIC DNA]</scope>
    <source>
        <strain evidence="2">PS655</strain>
    </source>
</reference>
<sequence>MAKKMTDAEQLEHLKKTFRDLDENTDGILTFEEFANGAKGFEKTMRTWVWDEYNKDRNSELTLEEYLASQKTKPAE</sequence>
<dbReference type="SUPFAM" id="SSF47473">
    <property type="entry name" value="EF-hand"/>
    <property type="match status" value="1"/>
</dbReference>
<dbReference type="InterPro" id="IPR018247">
    <property type="entry name" value="EF_Hand_1_Ca_BS"/>
</dbReference>
<dbReference type="PROSITE" id="PS00018">
    <property type="entry name" value="EF_HAND_1"/>
    <property type="match status" value="1"/>
</dbReference>
<proteinExistence type="predicted"/>
<evidence type="ECO:0000313" key="3">
    <source>
        <dbReference type="Proteomes" id="UP000327167"/>
    </source>
</evidence>
<dbReference type="InterPro" id="IPR011992">
    <property type="entry name" value="EF-hand-dom_pair"/>
</dbReference>
<dbReference type="GO" id="GO:0005509">
    <property type="term" value="F:calcium ion binding"/>
    <property type="evidence" value="ECO:0007669"/>
    <property type="project" value="InterPro"/>
</dbReference>
<feature type="domain" description="EF-hand" evidence="1">
    <location>
        <begin position="9"/>
        <end position="44"/>
    </location>
</feature>
<gene>
    <name evidence="2" type="ORF">PS655_01949</name>
</gene>
<dbReference type="Proteomes" id="UP000327167">
    <property type="component" value="Unassembled WGS sequence"/>
</dbReference>
<accession>A0A5E6S529</accession>
<dbReference type="Gene3D" id="1.10.238.10">
    <property type="entry name" value="EF-hand"/>
    <property type="match status" value="1"/>
</dbReference>
<dbReference type="PROSITE" id="PS50222">
    <property type="entry name" value="EF_HAND_2"/>
    <property type="match status" value="1"/>
</dbReference>
<evidence type="ECO:0000313" key="2">
    <source>
        <dbReference type="EMBL" id="VVM73773.1"/>
    </source>
</evidence>
<name>A0A5E6S529_PSEFL</name>
<dbReference type="AlphaFoldDB" id="A0A5E6S529"/>
<dbReference type="InterPro" id="IPR002048">
    <property type="entry name" value="EF_hand_dom"/>
</dbReference>
<dbReference type="EMBL" id="CABVHJ010000005">
    <property type="protein sequence ID" value="VVM73773.1"/>
    <property type="molecule type" value="Genomic_DNA"/>
</dbReference>
<dbReference type="RefSeq" id="WP_150650179.1">
    <property type="nucleotide sequence ID" value="NZ_CABVHJ010000005.1"/>
</dbReference>
<evidence type="ECO:0000259" key="1">
    <source>
        <dbReference type="PROSITE" id="PS50222"/>
    </source>
</evidence>
<organism evidence="2 3">
    <name type="scientific">Pseudomonas fluorescens</name>
    <dbReference type="NCBI Taxonomy" id="294"/>
    <lineage>
        <taxon>Bacteria</taxon>
        <taxon>Pseudomonadati</taxon>
        <taxon>Pseudomonadota</taxon>
        <taxon>Gammaproteobacteria</taxon>
        <taxon>Pseudomonadales</taxon>
        <taxon>Pseudomonadaceae</taxon>
        <taxon>Pseudomonas</taxon>
    </lineage>
</organism>